<organism evidence="1">
    <name type="scientific">Capitella teleta</name>
    <name type="common">Polychaete worm</name>
    <dbReference type="NCBI Taxonomy" id="283909"/>
    <lineage>
        <taxon>Eukaryota</taxon>
        <taxon>Metazoa</taxon>
        <taxon>Spiralia</taxon>
        <taxon>Lophotrochozoa</taxon>
        <taxon>Annelida</taxon>
        <taxon>Polychaeta</taxon>
        <taxon>Sedentaria</taxon>
        <taxon>Scolecida</taxon>
        <taxon>Capitellidae</taxon>
        <taxon>Capitella</taxon>
    </lineage>
</organism>
<dbReference type="HOGENOM" id="CLU_1637018_0_0_1"/>
<reference evidence="3" key="1">
    <citation type="submission" date="2012-12" db="EMBL/GenBank/DDBJ databases">
        <authorList>
            <person name="Hellsten U."/>
            <person name="Grimwood J."/>
            <person name="Chapman J.A."/>
            <person name="Shapiro H."/>
            <person name="Aerts A."/>
            <person name="Otillar R.P."/>
            <person name="Terry A.Y."/>
            <person name="Boore J.L."/>
            <person name="Simakov O."/>
            <person name="Marletaz F."/>
            <person name="Cho S.-J."/>
            <person name="Edsinger-Gonzales E."/>
            <person name="Havlak P."/>
            <person name="Kuo D.-H."/>
            <person name="Larsson T."/>
            <person name="Lv J."/>
            <person name="Arendt D."/>
            <person name="Savage R."/>
            <person name="Osoegawa K."/>
            <person name="de Jong P."/>
            <person name="Lindberg D.R."/>
            <person name="Seaver E.C."/>
            <person name="Weisblat D.A."/>
            <person name="Putnam N.H."/>
            <person name="Grigoriev I.V."/>
            <person name="Rokhsar D.S."/>
        </authorList>
    </citation>
    <scope>NUCLEOTIDE SEQUENCE</scope>
    <source>
        <strain evidence="3">I ESC-2004</strain>
    </source>
</reference>
<keyword evidence="3" id="KW-1185">Reference proteome</keyword>
<protein>
    <submittedName>
        <fullName evidence="1 2">Uncharacterized protein</fullName>
    </submittedName>
</protein>
<dbReference type="Proteomes" id="UP000014760">
    <property type="component" value="Unassembled WGS sequence"/>
</dbReference>
<dbReference type="AlphaFoldDB" id="R7VJL2"/>
<dbReference type="EnsemblMetazoa" id="CapteT195002">
    <property type="protein sequence ID" value="CapteP195002"/>
    <property type="gene ID" value="CapteG195002"/>
</dbReference>
<evidence type="ECO:0000313" key="3">
    <source>
        <dbReference type="Proteomes" id="UP000014760"/>
    </source>
</evidence>
<sequence>MCDGMKIGCRQWASFGSRTRYVRGCPASDAIGKHGLCFGTHVSSAVKSLIWQGHFIDLAVLLPFTFKQYESGSDDEGKPAEEAKRHTTLSLTDFSSAFQSYIAIMAEKCKFPGTHKCYKCQGPHSTAKCQLGTGKHLTNAAYQSKAVRQSYQQPQLWHTALS</sequence>
<evidence type="ECO:0000313" key="2">
    <source>
        <dbReference type="EnsemblMetazoa" id="CapteP195002"/>
    </source>
</evidence>
<name>R7VJL2_CAPTE</name>
<proteinExistence type="predicted"/>
<accession>R7VJL2</accession>
<dbReference type="EMBL" id="KB293423">
    <property type="protein sequence ID" value="ELU16000.1"/>
    <property type="molecule type" value="Genomic_DNA"/>
</dbReference>
<reference evidence="1 3" key="2">
    <citation type="journal article" date="2013" name="Nature">
        <title>Insights into bilaterian evolution from three spiralian genomes.</title>
        <authorList>
            <person name="Simakov O."/>
            <person name="Marletaz F."/>
            <person name="Cho S.J."/>
            <person name="Edsinger-Gonzales E."/>
            <person name="Havlak P."/>
            <person name="Hellsten U."/>
            <person name="Kuo D.H."/>
            <person name="Larsson T."/>
            <person name="Lv J."/>
            <person name="Arendt D."/>
            <person name="Savage R."/>
            <person name="Osoegawa K."/>
            <person name="de Jong P."/>
            <person name="Grimwood J."/>
            <person name="Chapman J.A."/>
            <person name="Shapiro H."/>
            <person name="Aerts A."/>
            <person name="Otillar R.P."/>
            <person name="Terry A.Y."/>
            <person name="Boore J.L."/>
            <person name="Grigoriev I.V."/>
            <person name="Lindberg D.R."/>
            <person name="Seaver E.C."/>
            <person name="Weisblat D.A."/>
            <person name="Putnam N.H."/>
            <person name="Rokhsar D.S."/>
        </authorList>
    </citation>
    <scope>NUCLEOTIDE SEQUENCE</scope>
    <source>
        <strain evidence="1 3">I ESC-2004</strain>
    </source>
</reference>
<evidence type="ECO:0000313" key="1">
    <source>
        <dbReference type="EMBL" id="ELU16000.1"/>
    </source>
</evidence>
<dbReference type="EMBL" id="AMQN01017697">
    <property type="status" value="NOT_ANNOTATED_CDS"/>
    <property type="molecule type" value="Genomic_DNA"/>
</dbReference>
<dbReference type="EMBL" id="AMQN01017698">
    <property type="status" value="NOT_ANNOTATED_CDS"/>
    <property type="molecule type" value="Genomic_DNA"/>
</dbReference>
<reference evidence="2" key="3">
    <citation type="submission" date="2015-06" db="UniProtKB">
        <authorList>
            <consortium name="EnsemblMetazoa"/>
        </authorList>
    </citation>
    <scope>IDENTIFICATION</scope>
</reference>
<gene>
    <name evidence="1" type="ORF">CAPTEDRAFT_195002</name>
</gene>